<dbReference type="AlphaFoldDB" id="E6U1D2"/>
<dbReference type="EMBL" id="CP002394">
    <property type="protein sequence ID" value="ADU29179.1"/>
    <property type="molecule type" value="Genomic_DNA"/>
</dbReference>
<gene>
    <name evidence="2" type="ordered locus">Bcell_0903</name>
</gene>
<dbReference type="OrthoDB" id="2111682at2"/>
<feature type="transmembrane region" description="Helical" evidence="1">
    <location>
        <begin position="31"/>
        <end position="51"/>
    </location>
</feature>
<sequence length="146" mass="16415">MKHVIALLIKFGFVSLVLLSTLTFFEVAISWILFAAFIAVIPAYVIGDLLIYPRYGNFIASLADLGLYSIVLWLLNVTVMDGIVPTLGFALLAAFFISFLEAIYHEFVLVKAFNMKKGTMFSPPQFSTEFAEDMDVTEELKKKKKD</sequence>
<keyword evidence="1" id="KW-0472">Membrane</keyword>
<keyword evidence="1" id="KW-0812">Transmembrane</keyword>
<feature type="transmembrane region" description="Helical" evidence="1">
    <location>
        <begin position="7"/>
        <end position="25"/>
    </location>
</feature>
<feature type="transmembrane region" description="Helical" evidence="1">
    <location>
        <begin position="58"/>
        <end position="75"/>
    </location>
</feature>
<evidence type="ECO:0000313" key="2">
    <source>
        <dbReference type="EMBL" id="ADU29179.1"/>
    </source>
</evidence>
<feature type="transmembrane region" description="Helical" evidence="1">
    <location>
        <begin position="87"/>
        <end position="110"/>
    </location>
</feature>
<proteinExistence type="predicted"/>
<keyword evidence="1" id="KW-1133">Transmembrane helix</keyword>
<evidence type="ECO:0000256" key="1">
    <source>
        <dbReference type="SAM" id="Phobius"/>
    </source>
</evidence>
<dbReference type="Pfam" id="PF10710">
    <property type="entry name" value="DUF2512"/>
    <property type="match status" value="1"/>
</dbReference>
<evidence type="ECO:0000313" key="3">
    <source>
        <dbReference type="Proteomes" id="UP000001401"/>
    </source>
</evidence>
<accession>E6U1D2</accession>
<dbReference type="HOGENOM" id="CLU_128610_0_0_9"/>
<dbReference type="Proteomes" id="UP000001401">
    <property type="component" value="Chromosome"/>
</dbReference>
<dbReference type="STRING" id="649639.Bcell_0903"/>
<name>E6U1D2_EVAC2</name>
<dbReference type="RefSeq" id="WP_013487520.1">
    <property type="nucleotide sequence ID" value="NC_014829.1"/>
</dbReference>
<keyword evidence="3" id="KW-1185">Reference proteome</keyword>
<organism evidence="2 3">
    <name type="scientific">Evansella cellulosilytica (strain ATCC 21833 / DSM 2522 / FERM P-1141 / JCM 9156 / N-4)</name>
    <name type="common">Bacillus cellulosilyticus</name>
    <dbReference type="NCBI Taxonomy" id="649639"/>
    <lineage>
        <taxon>Bacteria</taxon>
        <taxon>Bacillati</taxon>
        <taxon>Bacillota</taxon>
        <taxon>Bacilli</taxon>
        <taxon>Bacillales</taxon>
        <taxon>Bacillaceae</taxon>
        <taxon>Evansella</taxon>
    </lineage>
</organism>
<dbReference type="InterPro" id="IPR019649">
    <property type="entry name" value="DUF2512"/>
</dbReference>
<protein>
    <recommendedName>
        <fullName evidence="4">DUF2512 family protein</fullName>
    </recommendedName>
</protein>
<evidence type="ECO:0008006" key="4">
    <source>
        <dbReference type="Google" id="ProtNLM"/>
    </source>
</evidence>
<reference evidence="2 3" key="1">
    <citation type="submission" date="2010-12" db="EMBL/GenBank/DDBJ databases">
        <title>Complete sequence of Bacillus cellulosilyticus DSM 2522.</title>
        <authorList>
            <consortium name="US DOE Joint Genome Institute"/>
            <person name="Lucas S."/>
            <person name="Copeland A."/>
            <person name="Lapidus A."/>
            <person name="Cheng J.-F."/>
            <person name="Bruce D."/>
            <person name="Goodwin L."/>
            <person name="Pitluck S."/>
            <person name="Chertkov O."/>
            <person name="Detter J.C."/>
            <person name="Han C."/>
            <person name="Tapia R."/>
            <person name="Land M."/>
            <person name="Hauser L."/>
            <person name="Jeffries C."/>
            <person name="Kyrpides N."/>
            <person name="Ivanova N."/>
            <person name="Mikhailova N."/>
            <person name="Brumm P."/>
            <person name="Mead D."/>
            <person name="Woyke T."/>
        </authorList>
    </citation>
    <scope>NUCLEOTIDE SEQUENCE [LARGE SCALE GENOMIC DNA]</scope>
    <source>
        <strain evidence="3">ATCC 21833 / DSM 2522 / FERM P-1141 / JCM 9156 / N-4</strain>
    </source>
</reference>
<dbReference type="KEGG" id="bco:Bcell_0903"/>